<evidence type="ECO:0000259" key="1">
    <source>
        <dbReference type="Pfam" id="PF04972"/>
    </source>
</evidence>
<dbReference type="Gene3D" id="3.30.1340.30">
    <property type="match status" value="1"/>
</dbReference>
<dbReference type="AlphaFoldDB" id="A0A5C6AVQ3"/>
<reference evidence="2 3" key="1">
    <citation type="submission" date="2019-02" db="EMBL/GenBank/DDBJ databases">
        <title>Deep-cultivation of Planctomycetes and their phenomic and genomic characterization uncovers novel biology.</title>
        <authorList>
            <person name="Wiegand S."/>
            <person name="Jogler M."/>
            <person name="Boedeker C."/>
            <person name="Pinto D."/>
            <person name="Vollmers J."/>
            <person name="Rivas-Marin E."/>
            <person name="Kohn T."/>
            <person name="Peeters S.H."/>
            <person name="Heuer A."/>
            <person name="Rast P."/>
            <person name="Oberbeckmann S."/>
            <person name="Bunk B."/>
            <person name="Jeske O."/>
            <person name="Meyerdierks A."/>
            <person name="Storesund J.E."/>
            <person name="Kallscheuer N."/>
            <person name="Luecker S."/>
            <person name="Lage O.M."/>
            <person name="Pohl T."/>
            <person name="Merkel B.J."/>
            <person name="Hornburger P."/>
            <person name="Mueller R.-W."/>
            <person name="Bruemmer F."/>
            <person name="Labrenz M."/>
            <person name="Spormann A.M."/>
            <person name="Op Den Camp H."/>
            <person name="Overmann J."/>
            <person name="Amann R."/>
            <person name="Jetten M.S.M."/>
            <person name="Mascher T."/>
            <person name="Medema M.H."/>
            <person name="Devos D.P."/>
            <person name="Kaster A.-K."/>
            <person name="Ovreas L."/>
            <person name="Rohde M."/>
            <person name="Galperin M.Y."/>
            <person name="Jogler C."/>
        </authorList>
    </citation>
    <scope>NUCLEOTIDE SEQUENCE [LARGE SCALE GENOMIC DNA]</scope>
    <source>
        <strain evidence="2 3">Pla100</strain>
    </source>
</reference>
<protein>
    <submittedName>
        <fullName evidence="2">BON domain protein</fullName>
    </submittedName>
</protein>
<feature type="domain" description="BON" evidence="1">
    <location>
        <begin position="65"/>
        <end position="114"/>
    </location>
</feature>
<dbReference type="InterPro" id="IPR007055">
    <property type="entry name" value="BON_dom"/>
</dbReference>
<comment type="caution">
    <text evidence="2">The sequence shown here is derived from an EMBL/GenBank/DDBJ whole genome shotgun (WGS) entry which is preliminary data.</text>
</comment>
<evidence type="ECO:0000313" key="2">
    <source>
        <dbReference type="EMBL" id="TWU03678.1"/>
    </source>
</evidence>
<dbReference type="RefSeq" id="WP_231602612.1">
    <property type="nucleotide sequence ID" value="NZ_SJPM01000001.1"/>
</dbReference>
<sequence length="115" mass="12837">MSSLTSSPHSLSHDQTDLGHCETILLRQPQNELSEQLLRVDSAIHSVETMKQESALAVLATNSVAELRFLRVDENDDEIHLSGHVRSFYHKQLAQEAVRPIAEGRRVINRVTVAG</sequence>
<accession>A0A5C6AVQ3</accession>
<dbReference type="Proteomes" id="UP000316213">
    <property type="component" value="Unassembled WGS sequence"/>
</dbReference>
<dbReference type="Pfam" id="PF04972">
    <property type="entry name" value="BON"/>
    <property type="match status" value="1"/>
</dbReference>
<dbReference type="EMBL" id="SJPM01000001">
    <property type="protein sequence ID" value="TWU03678.1"/>
    <property type="molecule type" value="Genomic_DNA"/>
</dbReference>
<gene>
    <name evidence="2" type="ORF">Pla100_06080</name>
</gene>
<evidence type="ECO:0000313" key="3">
    <source>
        <dbReference type="Proteomes" id="UP000316213"/>
    </source>
</evidence>
<keyword evidence="3" id="KW-1185">Reference proteome</keyword>
<proteinExistence type="predicted"/>
<name>A0A5C6AVQ3_9BACT</name>
<organism evidence="2 3">
    <name type="scientific">Neorhodopirellula pilleata</name>
    <dbReference type="NCBI Taxonomy" id="2714738"/>
    <lineage>
        <taxon>Bacteria</taxon>
        <taxon>Pseudomonadati</taxon>
        <taxon>Planctomycetota</taxon>
        <taxon>Planctomycetia</taxon>
        <taxon>Pirellulales</taxon>
        <taxon>Pirellulaceae</taxon>
        <taxon>Neorhodopirellula</taxon>
    </lineage>
</organism>